<dbReference type="RefSeq" id="WP_052544332.1">
    <property type="nucleotide sequence ID" value="NZ_CAACXP010000023.1"/>
</dbReference>
<feature type="region of interest" description="Disordered" evidence="1">
    <location>
        <begin position="1"/>
        <end position="48"/>
    </location>
</feature>
<sequence>MADSKKKRSPHRAAAKAARRKARQARREQDTLAVVPAGWGTEEPVHDDVPFDPQLHDILTARGWVLEYQDGSADSYTWLPSQPEYVGLDQDAMPTSIGVANPEPATLDEIRAGSRDPDSGAPYCVDYAGIGDASTFAHRDYNTRDELLADLAAIEEHRAQG</sequence>
<dbReference type="Proteomes" id="UP000185210">
    <property type="component" value="Unassembled WGS sequence"/>
</dbReference>
<proteinExistence type="predicted"/>
<reference evidence="2 3" key="1">
    <citation type="submission" date="2016-11" db="EMBL/GenBank/DDBJ databases">
        <authorList>
            <consortium name="Pathogen Informatics"/>
        </authorList>
    </citation>
    <scope>NUCLEOTIDE SEQUENCE [LARGE SCALE GENOMIC DNA]</scope>
    <source>
        <strain evidence="2 3">104</strain>
    </source>
</reference>
<organism evidence="2 3">
    <name type="scientific">Mycobacteroides abscessus subsp. abscessus</name>
    <dbReference type="NCBI Taxonomy" id="1185650"/>
    <lineage>
        <taxon>Bacteria</taxon>
        <taxon>Bacillati</taxon>
        <taxon>Actinomycetota</taxon>
        <taxon>Actinomycetes</taxon>
        <taxon>Mycobacteriales</taxon>
        <taxon>Mycobacteriaceae</taxon>
        <taxon>Mycobacteroides</taxon>
        <taxon>Mycobacteroides abscessus</taxon>
    </lineage>
</organism>
<accession>A0AB38D744</accession>
<feature type="compositionally biased region" description="Basic residues" evidence="1">
    <location>
        <begin position="1"/>
        <end position="24"/>
    </location>
</feature>
<name>A0AB38D744_9MYCO</name>
<gene>
    <name evidence="2" type="ORF">SAMEA2070301_05709</name>
</gene>
<evidence type="ECO:0000256" key="1">
    <source>
        <dbReference type="SAM" id="MobiDB-lite"/>
    </source>
</evidence>
<comment type="caution">
    <text evidence="2">The sequence shown here is derived from an EMBL/GenBank/DDBJ whole genome shotgun (WGS) entry which is preliminary data.</text>
</comment>
<evidence type="ECO:0000313" key="2">
    <source>
        <dbReference type="EMBL" id="SIC28902.1"/>
    </source>
</evidence>
<protein>
    <submittedName>
        <fullName evidence="2">Uncharacterized protein</fullName>
    </submittedName>
</protein>
<dbReference type="AlphaFoldDB" id="A0AB38D744"/>
<dbReference type="EMBL" id="FSHM01000020">
    <property type="protein sequence ID" value="SIC28902.1"/>
    <property type="molecule type" value="Genomic_DNA"/>
</dbReference>
<evidence type="ECO:0000313" key="3">
    <source>
        <dbReference type="Proteomes" id="UP000185210"/>
    </source>
</evidence>